<dbReference type="PRINTS" id="PR00834">
    <property type="entry name" value="PROTEASES2C"/>
</dbReference>
<name>A0A7C1X2A2_THERO</name>
<dbReference type="InterPro" id="IPR001940">
    <property type="entry name" value="Peptidase_S1C"/>
</dbReference>
<accession>A0A7C1X2A2</accession>
<evidence type="ECO:0000313" key="3">
    <source>
        <dbReference type="EMBL" id="HEF66440.1"/>
    </source>
</evidence>
<dbReference type="GO" id="GO:0004252">
    <property type="term" value="F:serine-type endopeptidase activity"/>
    <property type="evidence" value="ECO:0007669"/>
    <property type="project" value="InterPro"/>
</dbReference>
<dbReference type="Pfam" id="PF13365">
    <property type="entry name" value="Trypsin_2"/>
    <property type="match status" value="1"/>
</dbReference>
<dbReference type="PANTHER" id="PTHR43343:SF3">
    <property type="entry name" value="PROTEASE DO-LIKE 8, CHLOROPLASTIC"/>
    <property type="match status" value="1"/>
</dbReference>
<sequence>MRRLNIVLTILVILASFGVISLLVLLVVRWQTPPARPALDPRVVLTVTPVPTVAPLSPNPSTPTAVTTPTQQAATRTSFRTVDDALRGVVQIRTSLGIGTGFVWAMETARTIVVTTAHVVANESAVALIAPDGTSHSARVLSRDTHRDVAVLEAPAIAGVVALPRGESQTLPLGTGLTAIGFALGDELLGDPTVTRGVLSGRRTFDGVEYLQTDTALNPGTSGGPLLNEQGVVVGMVVGSVPWAGDIPAQGLNFAVAIEEVELVVVGAY</sequence>
<dbReference type="AlphaFoldDB" id="A0A7C1X2A2"/>
<evidence type="ECO:0000256" key="1">
    <source>
        <dbReference type="ARBA" id="ARBA00022670"/>
    </source>
</evidence>
<protein>
    <submittedName>
        <fullName evidence="3">Serine protease</fullName>
    </submittedName>
</protein>
<reference evidence="3" key="1">
    <citation type="journal article" date="2020" name="mSystems">
        <title>Genome- and Community-Level Interaction Insights into Carbon Utilization and Element Cycling Functions of Hydrothermarchaeota in Hydrothermal Sediment.</title>
        <authorList>
            <person name="Zhou Z."/>
            <person name="Liu Y."/>
            <person name="Xu W."/>
            <person name="Pan J."/>
            <person name="Luo Z.H."/>
            <person name="Li M."/>
        </authorList>
    </citation>
    <scope>NUCLEOTIDE SEQUENCE [LARGE SCALE GENOMIC DNA]</scope>
    <source>
        <strain evidence="3">SpSt-222</strain>
    </source>
</reference>
<dbReference type="SUPFAM" id="SSF50494">
    <property type="entry name" value="Trypsin-like serine proteases"/>
    <property type="match status" value="1"/>
</dbReference>
<gene>
    <name evidence="3" type="ORF">ENP47_12705</name>
</gene>
<proteinExistence type="predicted"/>
<dbReference type="InterPro" id="IPR051201">
    <property type="entry name" value="Chloro_Bact_Ser_Proteases"/>
</dbReference>
<comment type="caution">
    <text evidence="3">The sequence shown here is derived from an EMBL/GenBank/DDBJ whole genome shotgun (WGS) entry which is preliminary data.</text>
</comment>
<dbReference type="InterPro" id="IPR009003">
    <property type="entry name" value="Peptidase_S1_PA"/>
</dbReference>
<dbReference type="PANTHER" id="PTHR43343">
    <property type="entry name" value="PEPTIDASE S12"/>
    <property type="match status" value="1"/>
</dbReference>
<dbReference type="EMBL" id="DSJL01000011">
    <property type="protein sequence ID" value="HEF66440.1"/>
    <property type="molecule type" value="Genomic_DNA"/>
</dbReference>
<organism evidence="3">
    <name type="scientific">Thermomicrobium roseum</name>
    <dbReference type="NCBI Taxonomy" id="500"/>
    <lineage>
        <taxon>Bacteria</taxon>
        <taxon>Pseudomonadati</taxon>
        <taxon>Thermomicrobiota</taxon>
        <taxon>Thermomicrobia</taxon>
        <taxon>Thermomicrobiales</taxon>
        <taxon>Thermomicrobiaceae</taxon>
        <taxon>Thermomicrobium</taxon>
    </lineage>
</organism>
<dbReference type="Gene3D" id="2.40.10.120">
    <property type="match status" value="1"/>
</dbReference>
<dbReference type="GO" id="GO:0006508">
    <property type="term" value="P:proteolysis"/>
    <property type="evidence" value="ECO:0007669"/>
    <property type="project" value="UniProtKB-KW"/>
</dbReference>
<keyword evidence="1 3" id="KW-0645">Protease</keyword>
<evidence type="ECO:0000256" key="2">
    <source>
        <dbReference type="ARBA" id="ARBA00022801"/>
    </source>
</evidence>
<keyword evidence="2" id="KW-0378">Hydrolase</keyword>